<dbReference type="InterPro" id="IPR038488">
    <property type="entry name" value="Integrase_DNA-bd_sf"/>
</dbReference>
<protein>
    <submittedName>
        <fullName evidence="8">Site-specific integrase</fullName>
    </submittedName>
</protein>
<evidence type="ECO:0000313" key="9">
    <source>
        <dbReference type="Proteomes" id="UP000630805"/>
    </source>
</evidence>
<dbReference type="Gene3D" id="1.10.150.130">
    <property type="match status" value="1"/>
</dbReference>
<dbReference type="InterPro" id="IPR002104">
    <property type="entry name" value="Integrase_catalytic"/>
</dbReference>
<evidence type="ECO:0000256" key="5">
    <source>
        <dbReference type="PROSITE-ProRule" id="PRU01248"/>
    </source>
</evidence>
<dbReference type="PANTHER" id="PTHR30629">
    <property type="entry name" value="PROPHAGE INTEGRASE"/>
    <property type="match status" value="1"/>
</dbReference>
<evidence type="ECO:0000256" key="3">
    <source>
        <dbReference type="ARBA" id="ARBA00023125"/>
    </source>
</evidence>
<keyword evidence="3 5" id="KW-0238">DNA-binding</keyword>
<evidence type="ECO:0000256" key="1">
    <source>
        <dbReference type="ARBA" id="ARBA00008857"/>
    </source>
</evidence>
<evidence type="ECO:0000259" key="6">
    <source>
        <dbReference type="PROSITE" id="PS51898"/>
    </source>
</evidence>
<dbReference type="CDD" id="cd00796">
    <property type="entry name" value="INT_Rci_Hp1_C"/>
    <property type="match status" value="1"/>
</dbReference>
<keyword evidence="4" id="KW-0233">DNA recombination</keyword>
<evidence type="ECO:0000259" key="7">
    <source>
        <dbReference type="PROSITE" id="PS51900"/>
    </source>
</evidence>
<dbReference type="RefSeq" id="WP_176864059.1">
    <property type="nucleotide sequence ID" value="NZ_JABXWT010000003.1"/>
</dbReference>
<dbReference type="Proteomes" id="UP000630805">
    <property type="component" value="Unassembled WGS sequence"/>
</dbReference>
<keyword evidence="2" id="KW-0229">DNA integration</keyword>
<evidence type="ECO:0000256" key="2">
    <source>
        <dbReference type="ARBA" id="ARBA00022908"/>
    </source>
</evidence>
<dbReference type="PROSITE" id="PS51900">
    <property type="entry name" value="CB"/>
    <property type="match status" value="1"/>
</dbReference>
<organism evidence="8 9">
    <name type="scientific">Ruegeria haliotis</name>
    <dbReference type="NCBI Taxonomy" id="2747601"/>
    <lineage>
        <taxon>Bacteria</taxon>
        <taxon>Pseudomonadati</taxon>
        <taxon>Pseudomonadota</taxon>
        <taxon>Alphaproteobacteria</taxon>
        <taxon>Rhodobacterales</taxon>
        <taxon>Roseobacteraceae</taxon>
        <taxon>Ruegeria</taxon>
    </lineage>
</organism>
<accession>A0ABX2PPF8</accession>
<dbReference type="EMBL" id="JABXWT010000003">
    <property type="protein sequence ID" value="NVO56025.1"/>
    <property type="molecule type" value="Genomic_DNA"/>
</dbReference>
<name>A0ABX2PPF8_9RHOB</name>
<dbReference type="Pfam" id="PF13356">
    <property type="entry name" value="Arm-DNA-bind_3"/>
    <property type="match status" value="1"/>
</dbReference>
<dbReference type="InterPro" id="IPR050808">
    <property type="entry name" value="Phage_Integrase"/>
</dbReference>
<dbReference type="SUPFAM" id="SSF56349">
    <property type="entry name" value="DNA breaking-rejoining enzymes"/>
    <property type="match status" value="1"/>
</dbReference>
<reference evidence="8 9" key="1">
    <citation type="submission" date="2020-06" db="EMBL/GenBank/DDBJ databases">
        <authorList>
            <person name="Cao W.R."/>
        </authorList>
    </citation>
    <scope>NUCLEOTIDE SEQUENCE [LARGE SCALE GENOMIC DNA]</scope>
    <source>
        <strain evidence="8 9">B1Z28</strain>
    </source>
</reference>
<comment type="similarity">
    <text evidence="1">Belongs to the 'phage' integrase family.</text>
</comment>
<dbReference type="Gene3D" id="1.10.443.10">
    <property type="entry name" value="Intergrase catalytic core"/>
    <property type="match status" value="1"/>
</dbReference>
<comment type="caution">
    <text evidence="8">The sequence shown here is derived from an EMBL/GenBank/DDBJ whole genome shotgun (WGS) entry which is preliminary data.</text>
</comment>
<dbReference type="InterPro" id="IPR044068">
    <property type="entry name" value="CB"/>
</dbReference>
<dbReference type="Pfam" id="PF00589">
    <property type="entry name" value="Phage_integrase"/>
    <property type="match status" value="1"/>
</dbReference>
<evidence type="ECO:0000313" key="8">
    <source>
        <dbReference type="EMBL" id="NVO56025.1"/>
    </source>
</evidence>
<dbReference type="InterPro" id="IPR010998">
    <property type="entry name" value="Integrase_recombinase_N"/>
</dbReference>
<dbReference type="InterPro" id="IPR011010">
    <property type="entry name" value="DNA_brk_join_enz"/>
</dbReference>
<feature type="domain" description="Core-binding (CB)" evidence="7">
    <location>
        <begin position="97"/>
        <end position="179"/>
    </location>
</feature>
<dbReference type="Gene3D" id="3.30.160.390">
    <property type="entry name" value="Integrase, DNA-binding domain"/>
    <property type="match status" value="1"/>
</dbReference>
<feature type="domain" description="Tyr recombinase" evidence="6">
    <location>
        <begin position="201"/>
        <end position="380"/>
    </location>
</feature>
<sequence length="391" mass="43554">MKLTKRQIDNATCREDKTLYLWDGTLSGFGVRLLPTGSKRYVVKYRSYGGGRSAKQRWVTIGIHGQIPFDQAKEHARQILAAVKRGADPQGERLAIRGAPKLLDAWEKFEREELANKKPATIRDYTSCWERHIGPKLGSTKAVDVSRSDVSRLHQSLSDTPYLANRMLALLSSLMNRCEAWEWREQGTNPCRYVKKFEEQSRERFLSDPELERLGKAMRDLVDEGAIWPDVANLIRLLLLTGARRNEIAKCEWGWVNWEQKRISLPDSKTGAKPLFLGDSALQVLQSQKVTTRDPDSVYVFPGKKLNSPLVNLSKPWKLICGAAELKGIRIHDLRHTAASIAVGQGVGLPVIGRLLGHTQTQTTARYAHVDSDPALAAANAIGNAVGGSIG</sequence>
<dbReference type="PANTHER" id="PTHR30629:SF2">
    <property type="entry name" value="PROPHAGE INTEGRASE INTS-RELATED"/>
    <property type="match status" value="1"/>
</dbReference>
<evidence type="ECO:0000256" key="4">
    <source>
        <dbReference type="ARBA" id="ARBA00023172"/>
    </source>
</evidence>
<keyword evidence="9" id="KW-1185">Reference proteome</keyword>
<dbReference type="InterPro" id="IPR013762">
    <property type="entry name" value="Integrase-like_cat_sf"/>
</dbReference>
<dbReference type="InterPro" id="IPR025166">
    <property type="entry name" value="Integrase_DNA_bind_dom"/>
</dbReference>
<gene>
    <name evidence="8" type="ORF">HW561_09520</name>
</gene>
<proteinExistence type="inferred from homology"/>
<dbReference type="PROSITE" id="PS51898">
    <property type="entry name" value="TYR_RECOMBINASE"/>
    <property type="match status" value="1"/>
</dbReference>